<dbReference type="Proteomes" id="UP000789375">
    <property type="component" value="Unassembled WGS sequence"/>
</dbReference>
<gene>
    <name evidence="1" type="ORF">FMOSSE_LOCUS3577</name>
</gene>
<keyword evidence="2" id="KW-1185">Reference proteome</keyword>
<name>A0A9N8ZGR8_FUNMO</name>
<sequence>MPMSNLEENFELVRENSIAEKSVIAEESIKESKDVIVFSEVSLKRYRKFCGEERRYNVYTRLIKGNVIAYEMPGNIHS</sequence>
<feature type="non-terminal residue" evidence="1">
    <location>
        <position position="78"/>
    </location>
</feature>
<dbReference type="EMBL" id="CAJVPP010000541">
    <property type="protein sequence ID" value="CAG8491826.1"/>
    <property type="molecule type" value="Genomic_DNA"/>
</dbReference>
<accession>A0A9N8ZGR8</accession>
<dbReference type="AlphaFoldDB" id="A0A9N8ZGR8"/>
<protein>
    <submittedName>
        <fullName evidence="1">12321_t:CDS:1</fullName>
    </submittedName>
</protein>
<proteinExistence type="predicted"/>
<evidence type="ECO:0000313" key="2">
    <source>
        <dbReference type="Proteomes" id="UP000789375"/>
    </source>
</evidence>
<evidence type="ECO:0000313" key="1">
    <source>
        <dbReference type="EMBL" id="CAG8491826.1"/>
    </source>
</evidence>
<comment type="caution">
    <text evidence="1">The sequence shown here is derived from an EMBL/GenBank/DDBJ whole genome shotgun (WGS) entry which is preliminary data.</text>
</comment>
<organism evidence="1 2">
    <name type="scientific">Funneliformis mosseae</name>
    <name type="common">Endomycorrhizal fungus</name>
    <name type="synonym">Glomus mosseae</name>
    <dbReference type="NCBI Taxonomy" id="27381"/>
    <lineage>
        <taxon>Eukaryota</taxon>
        <taxon>Fungi</taxon>
        <taxon>Fungi incertae sedis</taxon>
        <taxon>Mucoromycota</taxon>
        <taxon>Glomeromycotina</taxon>
        <taxon>Glomeromycetes</taxon>
        <taxon>Glomerales</taxon>
        <taxon>Glomeraceae</taxon>
        <taxon>Funneliformis</taxon>
    </lineage>
</organism>
<reference evidence="1" key="1">
    <citation type="submission" date="2021-06" db="EMBL/GenBank/DDBJ databases">
        <authorList>
            <person name="Kallberg Y."/>
            <person name="Tangrot J."/>
            <person name="Rosling A."/>
        </authorList>
    </citation>
    <scope>NUCLEOTIDE SEQUENCE</scope>
    <source>
        <strain evidence="1">87-6 pot B 2015</strain>
    </source>
</reference>